<comment type="caution">
    <text evidence="2">The sequence shown here is derived from an EMBL/GenBank/DDBJ whole genome shotgun (WGS) entry which is preliminary data.</text>
</comment>
<feature type="chain" id="PRO_5020982371" evidence="1">
    <location>
        <begin position="31"/>
        <end position="461"/>
    </location>
</feature>
<evidence type="ECO:0000313" key="3">
    <source>
        <dbReference type="Proteomes" id="UP000292362"/>
    </source>
</evidence>
<organism evidence="2 3">
    <name type="scientific">Hamiltosporidium tvaerminnensis</name>
    <dbReference type="NCBI Taxonomy" id="1176355"/>
    <lineage>
        <taxon>Eukaryota</taxon>
        <taxon>Fungi</taxon>
        <taxon>Fungi incertae sedis</taxon>
        <taxon>Microsporidia</taxon>
        <taxon>Dubosqiidae</taxon>
        <taxon>Hamiltosporidium</taxon>
    </lineage>
</organism>
<dbReference type="EMBL" id="PITJ01000888">
    <property type="protein sequence ID" value="TBU00826.1"/>
    <property type="molecule type" value="Genomic_DNA"/>
</dbReference>
<protein>
    <submittedName>
        <fullName evidence="2">Uncharacterized protein</fullName>
    </submittedName>
</protein>
<accession>A0A4Q9L196</accession>
<name>A0A4Q9L196_9MICR</name>
<sequence>MGMFNQEPRKPTLLFVILFILVCCLKPIQNNSLDTQEIIHLAREKRTEIENLIHFEIEIRPEEIIYEEIDTYLEYETKLLECINSNAFKSYSKNLNEKSLEYMYESLDFIIGNRKIFLLRNNTATEKYNEAMTKIKAELELLVSYISYFLSSNICNCTRSHFKIINEIQHLINYLKLIYLRIHDSMKKVLDCETKYKKLLENHHFLLFISSRKVHNDKIREFKAKIEKIRVNYDDIKDEAARAIITYRNYNFEEIIIMQYSQNNFYALFITNEIFSNIYSYIEIYEDKNLTNKTIFKEEVVKFYGLLGYVRIYISTYKIFRSNFVELLDKTTKCKKYISNIYARIEKSTNSLQEYAEVYEIDEFKDSFKGFLYTTKQELADKISEIMNFEKEQLAKIQKIIDYNNLILKTYNNLKKNHRLINIQKKISVLEVFQQEHTDFVHRMQKNLNDILSYALEHGND</sequence>
<proteinExistence type="predicted"/>
<evidence type="ECO:0000256" key="1">
    <source>
        <dbReference type="SAM" id="SignalP"/>
    </source>
</evidence>
<dbReference type="AlphaFoldDB" id="A0A4Q9L196"/>
<reference evidence="2 3" key="1">
    <citation type="submission" date="2017-12" db="EMBL/GenBank/DDBJ databases">
        <authorList>
            <person name="Pombert J.-F."/>
            <person name="Haag K.L."/>
            <person name="Ebert D."/>
        </authorList>
    </citation>
    <scope>NUCLEOTIDE SEQUENCE [LARGE SCALE GENOMIC DNA]</scope>
    <source>
        <strain evidence="2">FI-OER-3-3</strain>
    </source>
</reference>
<keyword evidence="1" id="KW-0732">Signal</keyword>
<gene>
    <name evidence="2" type="ORF">CWI37_0888p0010</name>
</gene>
<evidence type="ECO:0000313" key="2">
    <source>
        <dbReference type="EMBL" id="TBU00826.1"/>
    </source>
</evidence>
<dbReference type="VEuPathDB" id="MicrosporidiaDB:CWI37_0888p0010"/>
<dbReference type="Proteomes" id="UP000292362">
    <property type="component" value="Unassembled WGS sequence"/>
</dbReference>
<feature type="signal peptide" evidence="1">
    <location>
        <begin position="1"/>
        <end position="30"/>
    </location>
</feature>